<evidence type="ECO:0000313" key="9">
    <source>
        <dbReference type="Proteomes" id="UP001231189"/>
    </source>
</evidence>
<dbReference type="Proteomes" id="UP001231189">
    <property type="component" value="Unassembled WGS sequence"/>
</dbReference>
<gene>
    <name evidence="8" type="ORF">QYE76_045980</name>
</gene>
<keyword evidence="2 5" id="KW-0732">Signal</keyword>
<accession>A0AAD8TP15</accession>
<dbReference type="Pfam" id="PF05922">
    <property type="entry name" value="Inhibitor_I9"/>
    <property type="match status" value="1"/>
</dbReference>
<feature type="region of interest" description="Disordered" evidence="4">
    <location>
        <begin position="475"/>
        <end position="498"/>
    </location>
</feature>
<dbReference type="InterPro" id="IPR034197">
    <property type="entry name" value="Peptidases_S8_3"/>
</dbReference>
<feature type="domain" description="Inhibitor I9" evidence="7">
    <location>
        <begin position="72"/>
        <end position="117"/>
    </location>
</feature>
<dbReference type="Gene3D" id="3.30.70.80">
    <property type="entry name" value="Peptidase S8 propeptide/proteinase inhibitor I9"/>
    <property type="match status" value="1"/>
</dbReference>
<evidence type="ECO:0000256" key="5">
    <source>
        <dbReference type="SAM" id="SignalP"/>
    </source>
</evidence>
<dbReference type="InterPro" id="IPR010259">
    <property type="entry name" value="S8pro/Inhibitor_I9"/>
</dbReference>
<evidence type="ECO:0000259" key="6">
    <source>
        <dbReference type="Pfam" id="PF00082"/>
    </source>
</evidence>
<dbReference type="InterPro" id="IPR037045">
    <property type="entry name" value="S8pro/Inhibitor_I9_sf"/>
</dbReference>
<feature type="chain" id="PRO_5042188569" evidence="5">
    <location>
        <begin position="25"/>
        <end position="630"/>
    </location>
</feature>
<feature type="region of interest" description="Disordered" evidence="4">
    <location>
        <begin position="592"/>
        <end position="614"/>
    </location>
</feature>
<comment type="caution">
    <text evidence="8">The sequence shown here is derived from an EMBL/GenBank/DDBJ whole genome shotgun (WGS) entry which is preliminary data.</text>
</comment>
<feature type="region of interest" description="Disordered" evidence="4">
    <location>
        <begin position="213"/>
        <end position="233"/>
    </location>
</feature>
<reference evidence="8" key="1">
    <citation type="submission" date="2023-07" db="EMBL/GenBank/DDBJ databases">
        <title>A chromosome-level genome assembly of Lolium multiflorum.</title>
        <authorList>
            <person name="Chen Y."/>
            <person name="Copetti D."/>
            <person name="Kolliker R."/>
            <person name="Studer B."/>
        </authorList>
    </citation>
    <scope>NUCLEOTIDE SEQUENCE</scope>
    <source>
        <strain evidence="8">02402/16</strain>
        <tissue evidence="8">Leaf</tissue>
    </source>
</reference>
<dbReference type="SUPFAM" id="SSF52743">
    <property type="entry name" value="Subtilisin-like"/>
    <property type="match status" value="1"/>
</dbReference>
<evidence type="ECO:0000259" key="7">
    <source>
        <dbReference type="Pfam" id="PF05922"/>
    </source>
</evidence>
<feature type="active site" description="Charge relay system" evidence="3">
    <location>
        <position position="227"/>
    </location>
</feature>
<dbReference type="Pfam" id="PF00082">
    <property type="entry name" value="Peptidase_S8"/>
    <property type="match status" value="1"/>
</dbReference>
<protein>
    <submittedName>
        <fullName evidence="8">Uncharacterized protein</fullName>
    </submittedName>
</protein>
<dbReference type="AlphaFoldDB" id="A0AAD8TP15"/>
<dbReference type="InterPro" id="IPR045051">
    <property type="entry name" value="SBT"/>
</dbReference>
<evidence type="ECO:0000256" key="1">
    <source>
        <dbReference type="ARBA" id="ARBA00011073"/>
    </source>
</evidence>
<dbReference type="InterPro" id="IPR036852">
    <property type="entry name" value="Peptidase_S8/S53_dom_sf"/>
</dbReference>
<dbReference type="InterPro" id="IPR000209">
    <property type="entry name" value="Peptidase_S8/S53_dom"/>
</dbReference>
<keyword evidence="9" id="KW-1185">Reference proteome</keyword>
<dbReference type="Gene3D" id="3.50.30.30">
    <property type="match status" value="1"/>
</dbReference>
<feature type="active site" description="Charge relay system" evidence="3">
    <location>
        <position position="149"/>
    </location>
</feature>
<evidence type="ECO:0000313" key="8">
    <source>
        <dbReference type="EMBL" id="KAK1685132.1"/>
    </source>
</evidence>
<evidence type="ECO:0000256" key="2">
    <source>
        <dbReference type="ARBA" id="ARBA00022729"/>
    </source>
</evidence>
<keyword evidence="3" id="KW-0645">Protease</keyword>
<organism evidence="8 9">
    <name type="scientific">Lolium multiflorum</name>
    <name type="common">Italian ryegrass</name>
    <name type="synonym">Lolium perenne subsp. multiflorum</name>
    <dbReference type="NCBI Taxonomy" id="4521"/>
    <lineage>
        <taxon>Eukaryota</taxon>
        <taxon>Viridiplantae</taxon>
        <taxon>Streptophyta</taxon>
        <taxon>Embryophyta</taxon>
        <taxon>Tracheophyta</taxon>
        <taxon>Spermatophyta</taxon>
        <taxon>Magnoliopsida</taxon>
        <taxon>Liliopsida</taxon>
        <taxon>Poales</taxon>
        <taxon>Poaceae</taxon>
        <taxon>BOP clade</taxon>
        <taxon>Pooideae</taxon>
        <taxon>Poodae</taxon>
        <taxon>Poeae</taxon>
        <taxon>Poeae Chloroplast Group 2 (Poeae type)</taxon>
        <taxon>Loliodinae</taxon>
        <taxon>Loliinae</taxon>
        <taxon>Lolium</taxon>
    </lineage>
</organism>
<proteinExistence type="inferred from homology"/>
<dbReference type="PROSITE" id="PS51892">
    <property type="entry name" value="SUBTILASE"/>
    <property type="match status" value="1"/>
</dbReference>
<evidence type="ECO:0000256" key="3">
    <source>
        <dbReference type="PROSITE-ProRule" id="PRU01240"/>
    </source>
</evidence>
<dbReference type="EMBL" id="JAUUTY010000002">
    <property type="protein sequence ID" value="KAK1685132.1"/>
    <property type="molecule type" value="Genomic_DNA"/>
</dbReference>
<keyword evidence="3" id="KW-0378">Hydrolase</keyword>
<keyword evidence="3" id="KW-0720">Serine protease</keyword>
<feature type="domain" description="Peptidase S8/S53" evidence="6">
    <location>
        <begin position="142"/>
        <end position="353"/>
    </location>
</feature>
<feature type="compositionally biased region" description="Polar residues" evidence="4">
    <location>
        <begin position="594"/>
        <end position="609"/>
    </location>
</feature>
<comment type="similarity">
    <text evidence="1 3">Belongs to the peptidase S8 family.</text>
</comment>
<dbReference type="CDD" id="cd04852">
    <property type="entry name" value="Peptidases_S8_3"/>
    <property type="match status" value="1"/>
</dbReference>
<dbReference type="GO" id="GO:0004252">
    <property type="term" value="F:serine-type endopeptidase activity"/>
    <property type="evidence" value="ECO:0007669"/>
    <property type="project" value="UniProtKB-UniRule"/>
</dbReference>
<name>A0AAD8TP15_LOLMU</name>
<evidence type="ECO:0000256" key="4">
    <source>
        <dbReference type="SAM" id="MobiDB-lite"/>
    </source>
</evidence>
<dbReference type="Gene3D" id="3.40.50.200">
    <property type="entry name" value="Peptidase S8/S53 domain"/>
    <property type="match status" value="1"/>
</dbReference>
<dbReference type="GO" id="GO:0006508">
    <property type="term" value="P:proteolysis"/>
    <property type="evidence" value="ECO:0007669"/>
    <property type="project" value="UniProtKB-KW"/>
</dbReference>
<feature type="signal peptide" evidence="5">
    <location>
        <begin position="1"/>
        <end position="24"/>
    </location>
</feature>
<feature type="active site" description="Charge relay system" evidence="3">
    <location>
        <position position="610"/>
    </location>
</feature>
<dbReference type="PANTHER" id="PTHR10795">
    <property type="entry name" value="PROPROTEIN CONVERTASE SUBTILISIN/KEXIN"/>
    <property type="match status" value="1"/>
</dbReference>
<sequence>MARPRRGALCILLAVVFAAAAAEAEETEKQSTYIVHVAHKHAPLLPGRGGLVATGAYGCFLRDHIPVHMSVPAPRVLYSYSHAATGFAARLTGRQAAHLASQRSVLAVVPDATLQLHTTLTPSFLGLSASSGLLPSSNGATDVVIGVMDTGVYPIDRASFAADPSLPPLPPGKFRGSCVSAPSFNASAYCNGKLVGAKAFYEGYELELGRPINETEESRSPLDTNGHGTHTASTAAGSAVADAALYGYAKGKAVGMAPGARIASYKVCWKYGCMTSDILAAFDEAIADGVDVISASLGSTGSAEPFDMDSIAVGAFSAARKGILVSASAGNSGPGESTASNVAPWLLTVGASSINRRFPADVVLGNDDTFSGASLYAGPPHDRDARSLVRHVRLAQPRPPRNENGVEHAAEIISGETNASSLPKTRPNPTSFPFFVLSIPPPSTGIHSAATRRHSLCPQHTMVEVAASSSPQLIPLQAPYPAHHDHPPAQLPPLPLPSSLVPRRRIASRWGGMAATCSRRSQPAAAALADAGVHVVAPVAHLGPRITAGERVRVPRVSASPADPPPPPFSPSRMDCSNCRDSLLRWQKGMRGATWTSSISPSPNSTEAPSMTPPHKRWIRHILEHLCERD</sequence>